<name>A0A6J7WRE5_9CAUD</name>
<proteinExistence type="predicted"/>
<sequence>MTVRSTPIFVEGNSHPGEETRLMLAGMLGSVTGSFAGGVSAADSAHGVVNLTDLAVTQNGTPNMSVNVATGGAFIRGTQSANQGAYHLWNDASLNVTIAASDPTNPRRDLVIAQVRDAYYSGTTRDARITVVTGTAAASPTDPSLSAFPNALVLARIAVAANANQVVTANITDLRPVANLSDRLPSFSTLGAANIAIPSPSDGQAYYLNSGTATEGPQYWHGSAYRLPWNMPWGHVTEVVQASDSTALATNTWGAYLTWSGTGVVANRLYRARTNFYWVPGAVGQLDFGIGAASGSPTRPFAQYAYANTAPVCSGQEITFTTTAGAMTRLLTIRMTTGGGTVVLKQGSSLIIEDMGPAGAPA</sequence>
<protein>
    <submittedName>
        <fullName evidence="1">Uncharacterized protein</fullName>
    </submittedName>
</protein>
<dbReference type="EMBL" id="LR798252">
    <property type="protein sequence ID" value="CAB5217913.1"/>
    <property type="molecule type" value="Genomic_DNA"/>
</dbReference>
<gene>
    <name evidence="1" type="ORF">UFOVP209_30</name>
</gene>
<accession>A0A6J7WRE5</accession>
<reference evidence="1" key="1">
    <citation type="submission" date="2020-05" db="EMBL/GenBank/DDBJ databases">
        <authorList>
            <person name="Chiriac C."/>
            <person name="Salcher M."/>
            <person name="Ghai R."/>
            <person name="Kavagutti S V."/>
        </authorList>
    </citation>
    <scope>NUCLEOTIDE SEQUENCE</scope>
</reference>
<organism evidence="1">
    <name type="scientific">uncultured Caudovirales phage</name>
    <dbReference type="NCBI Taxonomy" id="2100421"/>
    <lineage>
        <taxon>Viruses</taxon>
        <taxon>Duplodnaviria</taxon>
        <taxon>Heunggongvirae</taxon>
        <taxon>Uroviricota</taxon>
        <taxon>Caudoviricetes</taxon>
        <taxon>Peduoviridae</taxon>
        <taxon>Maltschvirus</taxon>
        <taxon>Maltschvirus maltsch</taxon>
    </lineage>
</organism>
<evidence type="ECO:0000313" key="1">
    <source>
        <dbReference type="EMBL" id="CAB5217913.1"/>
    </source>
</evidence>